<organism evidence="1">
    <name type="scientific">uncultured Caudovirales phage</name>
    <dbReference type="NCBI Taxonomy" id="2100421"/>
    <lineage>
        <taxon>Viruses</taxon>
        <taxon>Duplodnaviria</taxon>
        <taxon>Heunggongvirae</taxon>
        <taxon>Uroviricota</taxon>
        <taxon>Caudoviricetes</taxon>
        <taxon>Peduoviridae</taxon>
        <taxon>Maltschvirus</taxon>
        <taxon>Maltschvirus maltsch</taxon>
    </lineage>
</organism>
<sequence length="102" mass="11744">MEKDDFSNILNLVAKRWVIDVTDPVDKKGRPRLEGHETNPTGYPIVGEMKPCMGVCEICDDVVANPHWTHIYSRVTKAWTHKCLNCKEYIPDNIYKKARGNK</sequence>
<proteinExistence type="predicted"/>
<gene>
    <name evidence="1" type="ORF">UFOVP635_13</name>
</gene>
<name>A0A6J5NDQ9_9CAUD</name>
<protein>
    <submittedName>
        <fullName evidence="1">Uncharacterized protein</fullName>
    </submittedName>
</protein>
<reference evidence="1" key="1">
    <citation type="submission" date="2020-04" db="EMBL/GenBank/DDBJ databases">
        <authorList>
            <person name="Chiriac C."/>
            <person name="Salcher M."/>
            <person name="Ghai R."/>
            <person name="Kavagutti S V."/>
        </authorList>
    </citation>
    <scope>NUCLEOTIDE SEQUENCE</scope>
</reference>
<accession>A0A6J5NDQ9</accession>
<evidence type="ECO:0000313" key="1">
    <source>
        <dbReference type="EMBL" id="CAB4153619.1"/>
    </source>
</evidence>
<dbReference type="EMBL" id="LR796596">
    <property type="protein sequence ID" value="CAB4153619.1"/>
    <property type="molecule type" value="Genomic_DNA"/>
</dbReference>